<protein>
    <recommendedName>
        <fullName evidence="4">PROP1-like PPR domain-containing protein</fullName>
    </recommendedName>
</protein>
<dbReference type="PANTHER" id="PTHR47447:SF17">
    <property type="entry name" value="OS12G0638900 PROTEIN"/>
    <property type="match status" value="1"/>
</dbReference>
<evidence type="ECO:0000256" key="1">
    <source>
        <dbReference type="ARBA" id="ARBA00022737"/>
    </source>
</evidence>
<keyword evidence="1" id="KW-0677">Repeat</keyword>
<feature type="repeat" description="PPR" evidence="2">
    <location>
        <begin position="350"/>
        <end position="384"/>
    </location>
</feature>
<dbReference type="AlphaFoldDB" id="A0A7S0ZYF9"/>
<name>A0A7S0ZYF9_NOCSC</name>
<evidence type="ECO:0000256" key="3">
    <source>
        <dbReference type="SAM" id="Phobius"/>
    </source>
</evidence>
<dbReference type="PANTHER" id="PTHR47447">
    <property type="entry name" value="OS03G0856100 PROTEIN"/>
    <property type="match status" value="1"/>
</dbReference>
<sequence length="599" mass="65978">MTAAHNSSCAHGQSYSVVSFEEATDTIILAMFFILGWLMFNTASIERLPRIRRSMTACKIARKSPFFAATNENCADAQSIELPSFWDIECVVGPQSFQDGVNEVVECSAVVSSTRGEHQTTNQVVAGSSFAEDTFLSEGNTKETPEPDDFQKLLEAALDSCDEQLADAVLARACNACCVTWLGTACDRLRERGVRLRVARAVELARFFGSMKRADLAVDLFHANCGRFSENAVAWDVKRDDAVGDVLYAASLDACVTSRDFESACSAAQRVGWQPPSPEVGQAGFLALVRWLARRQELDRALGCYFAVRRTGAKLDVPTHRIVLLACVRGADMDRAEELFEEMVASRIADVTVYSAMICGHCAKCDIQRGLELFRTMKALDISPAASVFDAILDGCAWRNMPDTMEQVIDEMASLGVEPSTSTLSIVMRLYGQNRQLDRALAAFDEFPKKHGLELDGLAYGTLIGVCLKNNGFEAAWAVFEEMASANLGATSFTYEALAMGCLRRGELEKSVRVVDETLGLAHTPRRAHMGRSVVEEILEVIGRRGDFQLGVSFAGRLQEAGFDLSDRITEGITRRELSVHPFGSRRLEFQRWRNFSSS</sequence>
<dbReference type="PROSITE" id="PS51375">
    <property type="entry name" value="PPR"/>
    <property type="match status" value="3"/>
</dbReference>
<proteinExistence type="predicted"/>
<evidence type="ECO:0000259" key="4">
    <source>
        <dbReference type="Pfam" id="PF17177"/>
    </source>
</evidence>
<feature type="repeat" description="PPR" evidence="2">
    <location>
        <begin position="456"/>
        <end position="490"/>
    </location>
</feature>
<dbReference type="InterPro" id="IPR002885">
    <property type="entry name" value="PPR_rpt"/>
</dbReference>
<feature type="domain" description="PROP1-like PPR" evidence="4">
    <location>
        <begin position="322"/>
        <end position="469"/>
    </location>
</feature>
<evidence type="ECO:0000313" key="5">
    <source>
        <dbReference type="EMBL" id="CAD8836203.1"/>
    </source>
</evidence>
<dbReference type="EMBL" id="HBFQ01015226">
    <property type="protein sequence ID" value="CAD8836203.1"/>
    <property type="molecule type" value="Transcribed_RNA"/>
</dbReference>
<feature type="repeat" description="PPR" evidence="2">
    <location>
        <begin position="385"/>
        <end position="419"/>
    </location>
</feature>
<dbReference type="Pfam" id="PF17177">
    <property type="entry name" value="PPR_long"/>
    <property type="match status" value="1"/>
</dbReference>
<dbReference type="Gene3D" id="1.25.40.10">
    <property type="entry name" value="Tetratricopeptide repeat domain"/>
    <property type="match status" value="2"/>
</dbReference>
<organism evidence="5">
    <name type="scientific">Noctiluca scintillans</name>
    <name type="common">Sea sparkle</name>
    <name type="synonym">Red tide dinoflagellate</name>
    <dbReference type="NCBI Taxonomy" id="2966"/>
    <lineage>
        <taxon>Eukaryota</taxon>
        <taxon>Sar</taxon>
        <taxon>Alveolata</taxon>
        <taxon>Dinophyceae</taxon>
        <taxon>Noctilucales</taxon>
        <taxon>Noctilucaceae</taxon>
        <taxon>Noctiluca</taxon>
    </lineage>
</organism>
<dbReference type="InterPro" id="IPR033443">
    <property type="entry name" value="PROP1-like_PPR_dom"/>
</dbReference>
<accession>A0A7S0ZYF9</accession>
<keyword evidence="3" id="KW-1133">Transmembrane helix</keyword>
<evidence type="ECO:0000256" key="2">
    <source>
        <dbReference type="PROSITE-ProRule" id="PRU00708"/>
    </source>
</evidence>
<reference evidence="5" key="1">
    <citation type="submission" date="2021-01" db="EMBL/GenBank/DDBJ databases">
        <authorList>
            <person name="Corre E."/>
            <person name="Pelletier E."/>
            <person name="Niang G."/>
            <person name="Scheremetjew M."/>
            <person name="Finn R."/>
            <person name="Kale V."/>
            <person name="Holt S."/>
            <person name="Cochrane G."/>
            <person name="Meng A."/>
            <person name="Brown T."/>
            <person name="Cohen L."/>
        </authorList>
    </citation>
    <scope>NUCLEOTIDE SEQUENCE</scope>
</reference>
<dbReference type="InterPro" id="IPR011990">
    <property type="entry name" value="TPR-like_helical_dom_sf"/>
</dbReference>
<keyword evidence="3" id="KW-0812">Transmembrane</keyword>
<dbReference type="NCBIfam" id="TIGR00756">
    <property type="entry name" value="PPR"/>
    <property type="match status" value="1"/>
</dbReference>
<feature type="transmembrane region" description="Helical" evidence="3">
    <location>
        <begin position="26"/>
        <end position="45"/>
    </location>
</feature>
<gene>
    <name evidence="5" type="ORF">NSCI0253_LOCUS10551</name>
</gene>
<keyword evidence="3" id="KW-0472">Membrane</keyword>